<evidence type="ECO:0000256" key="8">
    <source>
        <dbReference type="ARBA" id="ARBA00023170"/>
    </source>
</evidence>
<sequence>MKHSSITYEHPPTSPNECSQLCKSLDNTDTNDDDITEIRTKKPKIAFPFGRCRVCLDKATGAHYGVPTCEGCKGFFKRSILRKEKYRCYFGDSCIINLDNRNRCKSCRFRKCMNEGMSVNGVRMGRIPKLVKEKALQDLREQTFGEEELHENLFRLGDEKNLDNYYLEQPEMDQEITQVPSNTVAQSCRQIYSNENWQSTLSLSNLPSFFYTGTSKPLLCQLPLPSQVPSRTQIPSSPEVPLAPQVPYLSLNQFVETHSYQQCIPDQNQNLPKQILRSKSNIFRYESPMFLPEDFTYDETLPRPEDDQIQMNEADQVVVQQFSANALKRMKNISLKLSNGNVIQELNYEELAFIRYLRWSLYSIFIRFSKHVNELKERMYTLIDLGITDYPGNNASIEDIYAGIKASIPVHVKNMITNFKRIKYSCTFVNGECFNMYPNDLQCTRHWMLVMHGEEITNKIFEFANKFNELKLFPEEHALIFPIVLCKEDETLNDKETISSIQTCYSYVLYSQMCSNRKEHDARRLFDQLFDERIN</sequence>
<dbReference type="InterPro" id="IPR035500">
    <property type="entry name" value="NHR-like_dom_sf"/>
</dbReference>
<reference evidence="12" key="1">
    <citation type="submission" date="2021-02" db="EMBL/GenBank/DDBJ databases">
        <authorList>
            <person name="Nowell W R."/>
        </authorList>
    </citation>
    <scope>NUCLEOTIDE SEQUENCE</scope>
</reference>
<dbReference type="AlphaFoldDB" id="A0A813Z290"/>
<evidence type="ECO:0000256" key="7">
    <source>
        <dbReference type="ARBA" id="ARBA00023163"/>
    </source>
</evidence>
<keyword evidence="3" id="KW-0863">Zinc-finger</keyword>
<dbReference type="Gene3D" id="1.10.565.10">
    <property type="entry name" value="Retinoid X Receptor"/>
    <property type="match status" value="1"/>
</dbReference>
<dbReference type="GO" id="GO:0000122">
    <property type="term" value="P:negative regulation of transcription by RNA polymerase II"/>
    <property type="evidence" value="ECO:0007669"/>
    <property type="project" value="TreeGrafter"/>
</dbReference>
<dbReference type="PROSITE" id="PS51030">
    <property type="entry name" value="NUCLEAR_REC_DBD_2"/>
    <property type="match status" value="1"/>
</dbReference>
<comment type="caution">
    <text evidence="12">The sequence shown here is derived from an EMBL/GenBank/DDBJ whole genome shotgun (WGS) entry which is preliminary data.</text>
</comment>
<name>A0A813Z290_9BILA</name>
<keyword evidence="14" id="KW-1185">Reference proteome</keyword>
<gene>
    <name evidence="12" type="ORF">GPM918_LOCUS8206</name>
    <name evidence="13" type="ORF">SRO942_LOCUS8206</name>
</gene>
<evidence type="ECO:0000256" key="4">
    <source>
        <dbReference type="ARBA" id="ARBA00022833"/>
    </source>
</evidence>
<dbReference type="EMBL" id="CAJNOQ010001404">
    <property type="protein sequence ID" value="CAF0892663.1"/>
    <property type="molecule type" value="Genomic_DNA"/>
</dbReference>
<dbReference type="InterPro" id="IPR000536">
    <property type="entry name" value="Nucl_hrmn_rcpt_lig-bd"/>
</dbReference>
<evidence type="ECO:0008006" key="15">
    <source>
        <dbReference type="Google" id="ProtNLM"/>
    </source>
</evidence>
<comment type="similarity">
    <text evidence="1">Belongs to the nuclear hormone receptor family.</text>
</comment>
<feature type="domain" description="Nuclear receptor" evidence="10">
    <location>
        <begin position="49"/>
        <end position="124"/>
    </location>
</feature>
<dbReference type="PRINTS" id="PR00047">
    <property type="entry name" value="STROIDFINGER"/>
</dbReference>
<feature type="domain" description="NR LBD" evidence="11">
    <location>
        <begin position="267"/>
        <end position="535"/>
    </location>
</feature>
<dbReference type="GO" id="GO:0009755">
    <property type="term" value="P:hormone-mediated signaling pathway"/>
    <property type="evidence" value="ECO:0007669"/>
    <property type="project" value="TreeGrafter"/>
</dbReference>
<keyword evidence="6" id="KW-0238">DNA-binding</keyword>
<evidence type="ECO:0000313" key="13">
    <source>
        <dbReference type="EMBL" id="CAF3676629.1"/>
    </source>
</evidence>
<evidence type="ECO:0000256" key="2">
    <source>
        <dbReference type="ARBA" id="ARBA00022723"/>
    </source>
</evidence>
<evidence type="ECO:0000256" key="1">
    <source>
        <dbReference type="ARBA" id="ARBA00005993"/>
    </source>
</evidence>
<dbReference type="GO" id="GO:0030154">
    <property type="term" value="P:cell differentiation"/>
    <property type="evidence" value="ECO:0007669"/>
    <property type="project" value="TreeGrafter"/>
</dbReference>
<keyword evidence="4" id="KW-0862">Zinc</keyword>
<evidence type="ECO:0000259" key="11">
    <source>
        <dbReference type="PROSITE" id="PS51843"/>
    </source>
</evidence>
<dbReference type="PROSITE" id="PS00031">
    <property type="entry name" value="NUCLEAR_REC_DBD_1"/>
    <property type="match status" value="1"/>
</dbReference>
<protein>
    <recommendedName>
        <fullName evidence="15">Nuclear receptor domain-containing protein</fullName>
    </recommendedName>
</protein>
<dbReference type="CDD" id="cd06916">
    <property type="entry name" value="NR_DBD_like"/>
    <property type="match status" value="1"/>
</dbReference>
<dbReference type="Gene3D" id="3.30.50.10">
    <property type="entry name" value="Erythroid Transcription Factor GATA-1, subunit A"/>
    <property type="match status" value="1"/>
</dbReference>
<keyword evidence="5" id="KW-0805">Transcription regulation</keyword>
<dbReference type="SUPFAM" id="SSF57716">
    <property type="entry name" value="Glucocorticoid receptor-like (DNA-binding domain)"/>
    <property type="match status" value="1"/>
</dbReference>
<evidence type="ECO:0000313" key="14">
    <source>
        <dbReference type="Proteomes" id="UP000663829"/>
    </source>
</evidence>
<evidence type="ECO:0000256" key="3">
    <source>
        <dbReference type="ARBA" id="ARBA00022771"/>
    </source>
</evidence>
<dbReference type="OrthoDB" id="7634782at2759"/>
<dbReference type="GO" id="GO:0004879">
    <property type="term" value="F:nuclear receptor activity"/>
    <property type="evidence" value="ECO:0007669"/>
    <property type="project" value="TreeGrafter"/>
</dbReference>
<dbReference type="PANTHER" id="PTHR24082">
    <property type="entry name" value="NUCLEAR HORMONE RECEPTOR"/>
    <property type="match status" value="1"/>
</dbReference>
<dbReference type="InterPro" id="IPR013088">
    <property type="entry name" value="Znf_NHR/GATA"/>
</dbReference>
<keyword evidence="9" id="KW-0539">Nucleus</keyword>
<keyword evidence="7" id="KW-0804">Transcription</keyword>
<dbReference type="SMART" id="SM00399">
    <property type="entry name" value="ZnF_C4"/>
    <property type="match status" value="1"/>
</dbReference>
<dbReference type="Pfam" id="PF00105">
    <property type="entry name" value="zf-C4"/>
    <property type="match status" value="1"/>
</dbReference>
<dbReference type="GO" id="GO:0008270">
    <property type="term" value="F:zinc ion binding"/>
    <property type="evidence" value="ECO:0007669"/>
    <property type="project" value="UniProtKB-KW"/>
</dbReference>
<dbReference type="GO" id="GO:0045944">
    <property type="term" value="P:positive regulation of transcription by RNA polymerase II"/>
    <property type="evidence" value="ECO:0007669"/>
    <property type="project" value="TreeGrafter"/>
</dbReference>
<accession>A0A813Z290</accession>
<evidence type="ECO:0000256" key="6">
    <source>
        <dbReference type="ARBA" id="ARBA00023125"/>
    </source>
</evidence>
<dbReference type="GO" id="GO:0000978">
    <property type="term" value="F:RNA polymerase II cis-regulatory region sequence-specific DNA binding"/>
    <property type="evidence" value="ECO:0007669"/>
    <property type="project" value="TreeGrafter"/>
</dbReference>
<evidence type="ECO:0000256" key="9">
    <source>
        <dbReference type="ARBA" id="ARBA00023242"/>
    </source>
</evidence>
<dbReference type="PROSITE" id="PS51843">
    <property type="entry name" value="NR_LBD"/>
    <property type="match status" value="1"/>
</dbReference>
<dbReference type="InterPro" id="IPR050234">
    <property type="entry name" value="Nuclear_hormone_rcpt_NR1"/>
</dbReference>
<evidence type="ECO:0000259" key="10">
    <source>
        <dbReference type="PROSITE" id="PS51030"/>
    </source>
</evidence>
<evidence type="ECO:0000256" key="5">
    <source>
        <dbReference type="ARBA" id="ARBA00023015"/>
    </source>
</evidence>
<dbReference type="PANTHER" id="PTHR24082:SF473">
    <property type="entry name" value="ECDYSONE-INDUCED PROTEIN 75B, ISOFORM B"/>
    <property type="match status" value="1"/>
</dbReference>
<evidence type="ECO:0000313" key="12">
    <source>
        <dbReference type="EMBL" id="CAF0892663.1"/>
    </source>
</evidence>
<dbReference type="SUPFAM" id="SSF48508">
    <property type="entry name" value="Nuclear receptor ligand-binding domain"/>
    <property type="match status" value="1"/>
</dbReference>
<keyword evidence="8" id="KW-0675">Receptor</keyword>
<dbReference type="EMBL" id="CAJOBC010001404">
    <property type="protein sequence ID" value="CAF3676629.1"/>
    <property type="molecule type" value="Genomic_DNA"/>
</dbReference>
<dbReference type="Proteomes" id="UP000681722">
    <property type="component" value="Unassembled WGS sequence"/>
</dbReference>
<keyword evidence="2" id="KW-0479">Metal-binding</keyword>
<proteinExistence type="inferred from homology"/>
<dbReference type="FunFam" id="3.30.50.10:FF:000030">
    <property type="entry name" value="Nuclear Hormone Receptor family"/>
    <property type="match status" value="1"/>
</dbReference>
<organism evidence="12 14">
    <name type="scientific">Didymodactylos carnosus</name>
    <dbReference type="NCBI Taxonomy" id="1234261"/>
    <lineage>
        <taxon>Eukaryota</taxon>
        <taxon>Metazoa</taxon>
        <taxon>Spiralia</taxon>
        <taxon>Gnathifera</taxon>
        <taxon>Rotifera</taxon>
        <taxon>Eurotatoria</taxon>
        <taxon>Bdelloidea</taxon>
        <taxon>Philodinida</taxon>
        <taxon>Philodinidae</taxon>
        <taxon>Didymodactylos</taxon>
    </lineage>
</organism>
<dbReference type="InterPro" id="IPR001628">
    <property type="entry name" value="Znf_hrmn_rcpt"/>
</dbReference>
<dbReference type="Proteomes" id="UP000663829">
    <property type="component" value="Unassembled WGS sequence"/>
</dbReference>